<name>X1MNP0_9ZZZZ</name>
<comment type="caution">
    <text evidence="1">The sequence shown here is derived from an EMBL/GenBank/DDBJ whole genome shotgun (WGS) entry which is preliminary data.</text>
</comment>
<accession>X1MNP0</accession>
<organism evidence="1">
    <name type="scientific">marine sediment metagenome</name>
    <dbReference type="NCBI Taxonomy" id="412755"/>
    <lineage>
        <taxon>unclassified sequences</taxon>
        <taxon>metagenomes</taxon>
        <taxon>ecological metagenomes</taxon>
    </lineage>
</organism>
<sequence length="183" mass="20141">MWYSDGTNFVYRSSADGVNWSDAVSVGACPNGLSGSVWFDGTHVHYARLGPYTNYYRRGAPNPDGTITWSADEQTVYSGTSSDVHWGPSITVDSGGYAWIGTKYYNGNNSWPWVFKNADNDGTWSTAAGFPHQLSTTFSTYWRVSVVPLTDSKVYVIYANKNDGCGKLWDGSSWGDEETTMSA</sequence>
<feature type="non-terminal residue" evidence="1">
    <location>
        <position position="183"/>
    </location>
</feature>
<gene>
    <name evidence="1" type="ORF">S06H3_47144</name>
</gene>
<protein>
    <recommendedName>
        <fullName evidence="2">Sialidase domain-containing protein</fullName>
    </recommendedName>
</protein>
<dbReference type="EMBL" id="BARV01029589">
    <property type="protein sequence ID" value="GAI32938.1"/>
    <property type="molecule type" value="Genomic_DNA"/>
</dbReference>
<dbReference type="AlphaFoldDB" id="X1MNP0"/>
<proteinExistence type="predicted"/>
<evidence type="ECO:0000313" key="1">
    <source>
        <dbReference type="EMBL" id="GAI32938.1"/>
    </source>
</evidence>
<evidence type="ECO:0008006" key="2">
    <source>
        <dbReference type="Google" id="ProtNLM"/>
    </source>
</evidence>
<reference evidence="1" key="1">
    <citation type="journal article" date="2014" name="Front. Microbiol.">
        <title>High frequency of phylogenetically diverse reductive dehalogenase-homologous genes in deep subseafloor sedimentary metagenomes.</title>
        <authorList>
            <person name="Kawai M."/>
            <person name="Futagami T."/>
            <person name="Toyoda A."/>
            <person name="Takaki Y."/>
            <person name="Nishi S."/>
            <person name="Hori S."/>
            <person name="Arai W."/>
            <person name="Tsubouchi T."/>
            <person name="Morono Y."/>
            <person name="Uchiyama I."/>
            <person name="Ito T."/>
            <person name="Fujiyama A."/>
            <person name="Inagaki F."/>
            <person name="Takami H."/>
        </authorList>
    </citation>
    <scope>NUCLEOTIDE SEQUENCE</scope>
    <source>
        <strain evidence="1">Expedition CK06-06</strain>
    </source>
</reference>